<sequence length="163" mass="18527">MTMVSCSDDVRDMTDESSAMVHQGRNVVRRGHNHTNLKPQFQGNPLTASGQFFCCILVNCVASRALCSNVSDPSVSIFLHSRWCSLIIVPIVFPLSDVFFFTVVAAYAVNSGSLHFVEFFMLRIFHKKSHAGIILNLRYRHTRVIKIGIFRKYSHKKPTTCRF</sequence>
<evidence type="ECO:0000313" key="2">
    <source>
        <dbReference type="Proteomes" id="UP000784294"/>
    </source>
</evidence>
<dbReference type="AlphaFoldDB" id="A0A448WIP5"/>
<keyword evidence="2" id="KW-1185">Reference proteome</keyword>
<dbReference type="EMBL" id="CAAALY010015582">
    <property type="protein sequence ID" value="VEL12709.1"/>
    <property type="molecule type" value="Genomic_DNA"/>
</dbReference>
<protein>
    <submittedName>
        <fullName evidence="1">Uncharacterized protein</fullName>
    </submittedName>
</protein>
<comment type="caution">
    <text evidence="1">The sequence shown here is derived from an EMBL/GenBank/DDBJ whole genome shotgun (WGS) entry which is preliminary data.</text>
</comment>
<organism evidence="1 2">
    <name type="scientific">Protopolystoma xenopodis</name>
    <dbReference type="NCBI Taxonomy" id="117903"/>
    <lineage>
        <taxon>Eukaryota</taxon>
        <taxon>Metazoa</taxon>
        <taxon>Spiralia</taxon>
        <taxon>Lophotrochozoa</taxon>
        <taxon>Platyhelminthes</taxon>
        <taxon>Monogenea</taxon>
        <taxon>Polyopisthocotylea</taxon>
        <taxon>Polystomatidea</taxon>
        <taxon>Polystomatidae</taxon>
        <taxon>Protopolystoma</taxon>
    </lineage>
</organism>
<evidence type="ECO:0000313" key="1">
    <source>
        <dbReference type="EMBL" id="VEL12709.1"/>
    </source>
</evidence>
<name>A0A448WIP5_9PLAT</name>
<gene>
    <name evidence="1" type="ORF">PXEA_LOCUS6149</name>
</gene>
<accession>A0A448WIP5</accession>
<reference evidence="1" key="1">
    <citation type="submission" date="2018-11" db="EMBL/GenBank/DDBJ databases">
        <authorList>
            <consortium name="Pathogen Informatics"/>
        </authorList>
    </citation>
    <scope>NUCLEOTIDE SEQUENCE</scope>
</reference>
<dbReference type="Proteomes" id="UP000784294">
    <property type="component" value="Unassembled WGS sequence"/>
</dbReference>
<proteinExistence type="predicted"/>